<sequence>MSLCSVQLTPPNEVQVQETPEGFNVTWKSGYENHEYLDKFVEYQLLLQSFQRNVNQEWLSPQGTFALMYKTEEILTTSDVTVVPKPMTKDPEENQVFHNPSVTQLAFTQCQTSYVGLPGTHEVSPPVTIVCPGDTSYTQLPSSIWGLNAGEVQVISSPPKDVSEMSCCDSGCSFESPTESPECSLPTSPVEKTSPPFYCNDYCILNKTAEGVVPVLVYKGSSPNVPSDPHQKDGS</sequence>
<reference evidence="1 2" key="1">
    <citation type="submission" date="2019-02" db="EMBL/GenBank/DDBJ databases">
        <title>Opniocepnalus argus genome.</title>
        <authorList>
            <person name="Zhou C."/>
            <person name="Xiao S."/>
        </authorList>
    </citation>
    <scope>NUCLEOTIDE SEQUENCE [LARGE SCALE GENOMIC DNA]</scope>
    <source>
        <strain evidence="1">OARG1902GOOAL</strain>
        <tissue evidence="1">Muscle</tissue>
    </source>
</reference>
<dbReference type="AlphaFoldDB" id="A0A6G1PPQ9"/>
<dbReference type="EMBL" id="CM015718">
    <property type="protein sequence ID" value="KAF3692290.1"/>
    <property type="molecule type" value="Genomic_DNA"/>
</dbReference>
<evidence type="ECO:0000313" key="1">
    <source>
        <dbReference type="EMBL" id="KAF3692290.1"/>
    </source>
</evidence>
<organism evidence="1 2">
    <name type="scientific">Channa argus</name>
    <name type="common">Northern snakehead</name>
    <name type="synonym">Ophicephalus argus</name>
    <dbReference type="NCBI Taxonomy" id="215402"/>
    <lineage>
        <taxon>Eukaryota</taxon>
        <taxon>Metazoa</taxon>
        <taxon>Chordata</taxon>
        <taxon>Craniata</taxon>
        <taxon>Vertebrata</taxon>
        <taxon>Euteleostomi</taxon>
        <taxon>Actinopterygii</taxon>
        <taxon>Neopterygii</taxon>
        <taxon>Teleostei</taxon>
        <taxon>Neoteleostei</taxon>
        <taxon>Acanthomorphata</taxon>
        <taxon>Anabantaria</taxon>
        <taxon>Anabantiformes</taxon>
        <taxon>Channoidei</taxon>
        <taxon>Channidae</taxon>
        <taxon>Channa</taxon>
    </lineage>
</organism>
<name>A0A6G1PPQ9_CHAAH</name>
<accession>A0A6G1PPQ9</accession>
<reference evidence="2" key="2">
    <citation type="submission" date="2019-02" db="EMBL/GenBank/DDBJ databases">
        <title>Opniocepnalus argus Var Kimnra genome.</title>
        <authorList>
            <person name="Zhou C."/>
            <person name="Xiao S."/>
        </authorList>
    </citation>
    <scope>NUCLEOTIDE SEQUENCE [LARGE SCALE GENOMIC DNA]</scope>
</reference>
<gene>
    <name evidence="1" type="ORF">EXN66_Car007966</name>
</gene>
<dbReference type="Proteomes" id="UP000503349">
    <property type="component" value="Chromosome 7"/>
</dbReference>
<keyword evidence="2" id="KW-1185">Reference proteome</keyword>
<protein>
    <submittedName>
        <fullName evidence="1">Uncharacterized protein</fullName>
    </submittedName>
</protein>
<evidence type="ECO:0000313" key="2">
    <source>
        <dbReference type="Proteomes" id="UP000503349"/>
    </source>
</evidence>
<proteinExistence type="predicted"/>